<protein>
    <recommendedName>
        <fullName evidence="3">Conjugal transfer protein TraI</fullName>
    </recommendedName>
</protein>
<name>A0A495J3D6_9SPHI</name>
<accession>A0A495J3D6</accession>
<evidence type="ECO:0000313" key="1">
    <source>
        <dbReference type="EMBL" id="RKR83343.1"/>
    </source>
</evidence>
<comment type="caution">
    <text evidence="1">The sequence shown here is derived from an EMBL/GenBank/DDBJ whole genome shotgun (WGS) entry which is preliminary data.</text>
</comment>
<gene>
    <name evidence="1" type="ORF">BDD43_3548</name>
</gene>
<sequence>MVILPLSAMMLFVSLPEKADAQFAIAEVIKAAIKKVVKAIDLKVQRLQNQTIWLQNAQKAIENQLSKLKLDEISGWSQKQKDLYEKYYKELQAVKSLIRYYQRIRDVTETQTTLVSQYNHAWGLLRQDQHFSSTELEHMQGVYSGILKESVKNLDEIMLLISSFKTQMSDEKRLELIDAAAKRMDTNCSDLKRFNTENFTLSLHRAKDENELLTLKNYYGIH</sequence>
<dbReference type="EMBL" id="RBKU01000001">
    <property type="protein sequence ID" value="RKR83343.1"/>
    <property type="molecule type" value="Genomic_DNA"/>
</dbReference>
<dbReference type="Proteomes" id="UP000268007">
    <property type="component" value="Unassembled WGS sequence"/>
</dbReference>
<evidence type="ECO:0000313" key="2">
    <source>
        <dbReference type="Proteomes" id="UP000268007"/>
    </source>
</evidence>
<dbReference type="AlphaFoldDB" id="A0A495J3D6"/>
<evidence type="ECO:0008006" key="3">
    <source>
        <dbReference type="Google" id="ProtNLM"/>
    </source>
</evidence>
<keyword evidence="2" id="KW-1185">Reference proteome</keyword>
<proteinExistence type="predicted"/>
<organism evidence="1 2">
    <name type="scientific">Mucilaginibacter gracilis</name>
    <dbReference type="NCBI Taxonomy" id="423350"/>
    <lineage>
        <taxon>Bacteria</taxon>
        <taxon>Pseudomonadati</taxon>
        <taxon>Bacteroidota</taxon>
        <taxon>Sphingobacteriia</taxon>
        <taxon>Sphingobacteriales</taxon>
        <taxon>Sphingobacteriaceae</taxon>
        <taxon>Mucilaginibacter</taxon>
    </lineage>
</organism>
<reference evidence="1 2" key="1">
    <citation type="submission" date="2018-10" db="EMBL/GenBank/DDBJ databases">
        <title>Genomic Encyclopedia of Archaeal and Bacterial Type Strains, Phase II (KMG-II): from individual species to whole genera.</title>
        <authorList>
            <person name="Goeker M."/>
        </authorList>
    </citation>
    <scope>NUCLEOTIDE SEQUENCE [LARGE SCALE GENOMIC DNA]</scope>
    <source>
        <strain evidence="1 2">DSM 18602</strain>
    </source>
</reference>